<proteinExistence type="predicted"/>
<evidence type="ECO:0000256" key="1">
    <source>
        <dbReference type="SAM" id="SignalP"/>
    </source>
</evidence>
<dbReference type="AlphaFoldDB" id="W0RCU9"/>
<dbReference type="HOGENOM" id="CLU_1774737_0_0_0"/>
<dbReference type="EMBL" id="CP007128">
    <property type="protein sequence ID" value="AHG88150.1"/>
    <property type="molecule type" value="Genomic_DNA"/>
</dbReference>
<accession>W0RCU9</accession>
<feature type="chain" id="PRO_5004793920" description="AIG2 family protein" evidence="1">
    <location>
        <begin position="25"/>
        <end position="146"/>
    </location>
</feature>
<dbReference type="Proteomes" id="UP000019151">
    <property type="component" value="Chromosome"/>
</dbReference>
<name>W0RCU9_9BACT</name>
<organism evidence="2 3">
    <name type="scientific">Gemmatirosa kalamazoonensis</name>
    <dbReference type="NCBI Taxonomy" id="861299"/>
    <lineage>
        <taxon>Bacteria</taxon>
        <taxon>Pseudomonadati</taxon>
        <taxon>Gemmatimonadota</taxon>
        <taxon>Gemmatimonadia</taxon>
        <taxon>Gemmatimonadales</taxon>
        <taxon>Gemmatimonadaceae</taxon>
        <taxon>Gemmatirosa</taxon>
    </lineage>
</organism>
<feature type="signal peptide" evidence="1">
    <location>
        <begin position="1"/>
        <end position="24"/>
    </location>
</feature>
<dbReference type="STRING" id="861299.J421_0613"/>
<protein>
    <recommendedName>
        <fullName evidence="4">AIG2 family protein</fullName>
    </recommendedName>
</protein>
<evidence type="ECO:0000313" key="2">
    <source>
        <dbReference type="EMBL" id="AHG88150.1"/>
    </source>
</evidence>
<dbReference type="InParanoid" id="W0RCU9"/>
<evidence type="ECO:0008006" key="4">
    <source>
        <dbReference type="Google" id="ProtNLM"/>
    </source>
</evidence>
<keyword evidence="1" id="KW-0732">Signal</keyword>
<sequence length="146" mass="15880">MLRRVMLAASLALAAIGATSSRRAAPWIVLVYGNLLPERRALVSWEENQKLLASLGPETVLPPGTARGGERRGLELALFWGWQWKATAGAPASVRALRPEQANQRGWYYPAKDQAPAVMTLGSGFRVVGDSGLAVLRRHGIPTRVR</sequence>
<dbReference type="RefSeq" id="WP_148306133.1">
    <property type="nucleotide sequence ID" value="NZ_CP007128.1"/>
</dbReference>
<evidence type="ECO:0000313" key="3">
    <source>
        <dbReference type="Proteomes" id="UP000019151"/>
    </source>
</evidence>
<dbReference type="KEGG" id="gba:J421_0613"/>
<keyword evidence="3" id="KW-1185">Reference proteome</keyword>
<gene>
    <name evidence="2" type="ORF">J421_0613</name>
</gene>
<reference evidence="2 3" key="1">
    <citation type="journal article" date="2014" name="Genome Announc.">
        <title>Genome Sequence and Methylome of Soil Bacterium Gemmatirosa kalamazoonensis KBS708T, a Member of the Rarely Cultivated Gemmatimonadetes Phylum.</title>
        <authorList>
            <person name="Debruyn J.M."/>
            <person name="Radosevich M."/>
            <person name="Wommack K.E."/>
            <person name="Polson S.W."/>
            <person name="Hauser L.J."/>
            <person name="Fawaz M.N."/>
            <person name="Korlach J."/>
            <person name="Tsai Y.C."/>
        </authorList>
    </citation>
    <scope>NUCLEOTIDE SEQUENCE [LARGE SCALE GENOMIC DNA]</scope>
    <source>
        <strain evidence="2 3">KBS708</strain>
    </source>
</reference>